<dbReference type="EMBL" id="JACHGY010000001">
    <property type="protein sequence ID" value="MBB6430212.1"/>
    <property type="molecule type" value="Genomic_DNA"/>
</dbReference>
<name>A0A7X0H6K0_9BACT</name>
<dbReference type="AlphaFoldDB" id="A0A7X0H6K0"/>
<feature type="transmembrane region" description="Helical" evidence="1">
    <location>
        <begin position="70"/>
        <end position="91"/>
    </location>
</feature>
<evidence type="ECO:0000313" key="2">
    <source>
        <dbReference type="EMBL" id="MBB6430212.1"/>
    </source>
</evidence>
<organism evidence="2 3">
    <name type="scientific">Algisphaera agarilytica</name>
    <dbReference type="NCBI Taxonomy" id="1385975"/>
    <lineage>
        <taxon>Bacteria</taxon>
        <taxon>Pseudomonadati</taxon>
        <taxon>Planctomycetota</taxon>
        <taxon>Phycisphaerae</taxon>
        <taxon>Phycisphaerales</taxon>
        <taxon>Phycisphaeraceae</taxon>
        <taxon>Algisphaera</taxon>
    </lineage>
</organism>
<dbReference type="Proteomes" id="UP000541810">
    <property type="component" value="Unassembled WGS sequence"/>
</dbReference>
<proteinExistence type="predicted"/>
<sequence length="138" mass="16622">MSAKRHLQLLLYSFVTWLTFYLIGLPEYYQHWPFWSKIVICILVTAGYFPGTACTLRKYWSDGKHLTNSLWLALYLTLPLFVYDYLLLAWYKNLGIGFVFPYWYLSFFYFSFWIQFPAIGWWMQREQAVQHDGTPSPQ</sequence>
<keyword evidence="3" id="KW-1185">Reference proteome</keyword>
<keyword evidence="1" id="KW-0472">Membrane</keyword>
<feature type="transmembrane region" description="Helical" evidence="1">
    <location>
        <begin position="103"/>
        <end position="123"/>
    </location>
</feature>
<accession>A0A7X0H6K0</accession>
<protein>
    <submittedName>
        <fullName evidence="2">Uncharacterized protein</fullName>
    </submittedName>
</protein>
<evidence type="ECO:0000313" key="3">
    <source>
        <dbReference type="Proteomes" id="UP000541810"/>
    </source>
</evidence>
<feature type="transmembrane region" description="Helical" evidence="1">
    <location>
        <begin position="32"/>
        <end position="49"/>
    </location>
</feature>
<dbReference type="RefSeq" id="WP_184677744.1">
    <property type="nucleotide sequence ID" value="NZ_JACHGY010000001.1"/>
</dbReference>
<keyword evidence="1" id="KW-0812">Transmembrane</keyword>
<evidence type="ECO:0000256" key="1">
    <source>
        <dbReference type="SAM" id="Phobius"/>
    </source>
</evidence>
<keyword evidence="1" id="KW-1133">Transmembrane helix</keyword>
<comment type="caution">
    <text evidence="2">The sequence shown here is derived from an EMBL/GenBank/DDBJ whole genome shotgun (WGS) entry which is preliminary data.</text>
</comment>
<feature type="transmembrane region" description="Helical" evidence="1">
    <location>
        <begin position="7"/>
        <end position="26"/>
    </location>
</feature>
<reference evidence="2 3" key="1">
    <citation type="submission" date="2020-08" db="EMBL/GenBank/DDBJ databases">
        <title>Genomic Encyclopedia of Type Strains, Phase IV (KMG-IV): sequencing the most valuable type-strain genomes for metagenomic binning, comparative biology and taxonomic classification.</title>
        <authorList>
            <person name="Goeker M."/>
        </authorList>
    </citation>
    <scope>NUCLEOTIDE SEQUENCE [LARGE SCALE GENOMIC DNA]</scope>
    <source>
        <strain evidence="2 3">DSM 103725</strain>
    </source>
</reference>
<gene>
    <name evidence="2" type="ORF">HNQ40_002018</name>
</gene>